<comment type="caution">
    <text evidence="5">The sequence shown here is derived from an EMBL/GenBank/DDBJ whole genome shotgun (WGS) entry which is preliminary data.</text>
</comment>
<dbReference type="Gene3D" id="1.10.10.2830">
    <property type="match status" value="1"/>
</dbReference>
<dbReference type="GO" id="GO:0003677">
    <property type="term" value="F:DNA binding"/>
    <property type="evidence" value="ECO:0007669"/>
    <property type="project" value="InterPro"/>
</dbReference>
<organism evidence="5 6">
    <name type="scientific">Micromonospora pisi</name>
    <dbReference type="NCBI Taxonomy" id="589240"/>
    <lineage>
        <taxon>Bacteria</taxon>
        <taxon>Bacillati</taxon>
        <taxon>Actinomycetota</taxon>
        <taxon>Actinomycetes</taxon>
        <taxon>Micromonosporales</taxon>
        <taxon>Micromonosporaceae</taxon>
        <taxon>Micromonospora</taxon>
    </lineage>
</organism>
<evidence type="ECO:0000259" key="4">
    <source>
        <dbReference type="SMART" id="SM00470"/>
    </source>
</evidence>
<dbReference type="NCBIfam" id="TIGR00180">
    <property type="entry name" value="parB_part"/>
    <property type="match status" value="1"/>
</dbReference>
<keyword evidence="6" id="KW-1185">Reference proteome</keyword>
<dbReference type="InterPro" id="IPR036086">
    <property type="entry name" value="ParB/Sulfiredoxin_sf"/>
</dbReference>
<dbReference type="InterPro" id="IPR050336">
    <property type="entry name" value="Chromosome_partition/occlusion"/>
</dbReference>
<dbReference type="GO" id="GO:0005694">
    <property type="term" value="C:chromosome"/>
    <property type="evidence" value="ECO:0007669"/>
    <property type="project" value="TreeGrafter"/>
</dbReference>
<dbReference type="GO" id="GO:0007059">
    <property type="term" value="P:chromosome segregation"/>
    <property type="evidence" value="ECO:0007669"/>
    <property type="project" value="UniProtKB-KW"/>
</dbReference>
<dbReference type="EMBL" id="RBKT01000001">
    <property type="protein sequence ID" value="RKR88308.1"/>
    <property type="molecule type" value="Genomic_DNA"/>
</dbReference>
<gene>
    <name evidence="5" type="ORF">BDK92_2619</name>
</gene>
<keyword evidence="2" id="KW-0159">Chromosome partition</keyword>
<feature type="region of interest" description="Disordered" evidence="3">
    <location>
        <begin position="478"/>
        <end position="543"/>
    </location>
</feature>
<evidence type="ECO:0000256" key="1">
    <source>
        <dbReference type="ARBA" id="ARBA00006295"/>
    </source>
</evidence>
<name>A0A495JIC0_9ACTN</name>
<evidence type="ECO:0000313" key="6">
    <source>
        <dbReference type="Proteomes" id="UP000277671"/>
    </source>
</evidence>
<dbReference type="Proteomes" id="UP000277671">
    <property type="component" value="Unassembled WGS sequence"/>
</dbReference>
<protein>
    <submittedName>
        <fullName evidence="5">ParB family chromosome partitioning protein</fullName>
    </submittedName>
</protein>
<sequence length="560" mass="60266">MSTATLTRSTSDSDEILTASDEVLTGEIVGQDLALIPTPDLPALRSEYVDPTELVDNPRNLRTDIGDLADLKASMAVVGVLCPLVVIPVEGRDDVFQLIIGHRRKYAAIDLGMSQVPCWVAADEGAALQIVAQLAENGHRIGLTPTEEAEAFHQLTLLDWTPEQIAKVRAIPTAQVKQTLQLRALPQAARGAADAGALTLEDAAALAEFTEEPAALTRILKATGSAWGLRHAIASERSKRVFGAAKERLKAELVLAGVKVTGKPKGFPYSGVEVAAEALVDADGQRLDPDAVMTRPGFAAFVEKGLGDAARAVVYCTDPDRYGYTRFNRFATQLSKEELAKREEAERVHAEYLENLTLATTVRQDFYRKSYASARAAKRLFPEALRNAVADTGSIRFADADDLYTALGGHGMDVVLAAGEDRLRRCLVAQWICAHERNLGYAATERTWSFDADSAAFWLDQLVADGYTLSDAETTLRKSLHGDEEPDENTDPDLDPELDPDLDAEVAEIELPANDAAADGELGEPGDGQGADPEDGSPIEDLVTDSALAELTESESLTTV</sequence>
<dbReference type="AlphaFoldDB" id="A0A495JIC0"/>
<evidence type="ECO:0000256" key="2">
    <source>
        <dbReference type="ARBA" id="ARBA00022829"/>
    </source>
</evidence>
<dbReference type="SMART" id="SM00470">
    <property type="entry name" value="ParB"/>
    <property type="match status" value="1"/>
</dbReference>
<feature type="compositionally biased region" description="Acidic residues" evidence="3">
    <location>
        <begin position="484"/>
        <end position="508"/>
    </location>
</feature>
<proteinExistence type="inferred from homology"/>
<dbReference type="Gene3D" id="3.90.1530.30">
    <property type="match status" value="1"/>
</dbReference>
<dbReference type="RefSeq" id="WP_170208566.1">
    <property type="nucleotide sequence ID" value="NZ_RBKT01000001.1"/>
</dbReference>
<dbReference type="InterPro" id="IPR041468">
    <property type="entry name" value="HTH_ParB/Spo0J"/>
</dbReference>
<evidence type="ECO:0000256" key="3">
    <source>
        <dbReference type="SAM" id="MobiDB-lite"/>
    </source>
</evidence>
<dbReference type="PANTHER" id="PTHR33375">
    <property type="entry name" value="CHROMOSOME-PARTITIONING PROTEIN PARB-RELATED"/>
    <property type="match status" value="1"/>
</dbReference>
<dbReference type="Pfam" id="PF17762">
    <property type="entry name" value="HTH_ParB"/>
    <property type="match status" value="1"/>
</dbReference>
<dbReference type="SUPFAM" id="SSF110849">
    <property type="entry name" value="ParB/Sulfiredoxin"/>
    <property type="match status" value="1"/>
</dbReference>
<accession>A0A495JIC0</accession>
<dbReference type="Pfam" id="PF02195">
    <property type="entry name" value="ParB_N"/>
    <property type="match status" value="1"/>
</dbReference>
<dbReference type="InterPro" id="IPR004437">
    <property type="entry name" value="ParB/RepB/Spo0J"/>
</dbReference>
<reference evidence="5 6" key="1">
    <citation type="submission" date="2018-10" db="EMBL/GenBank/DDBJ databases">
        <title>Sequencing the genomes of 1000 actinobacteria strains.</title>
        <authorList>
            <person name="Klenk H.-P."/>
        </authorList>
    </citation>
    <scope>NUCLEOTIDE SEQUENCE [LARGE SCALE GENOMIC DNA]</scope>
    <source>
        <strain evidence="5 6">DSM 45175</strain>
    </source>
</reference>
<evidence type="ECO:0000313" key="5">
    <source>
        <dbReference type="EMBL" id="RKR88308.1"/>
    </source>
</evidence>
<comment type="similarity">
    <text evidence="1">Belongs to the ParB family.</text>
</comment>
<dbReference type="PANTHER" id="PTHR33375:SF1">
    <property type="entry name" value="CHROMOSOME-PARTITIONING PROTEIN PARB-RELATED"/>
    <property type="match status" value="1"/>
</dbReference>
<feature type="domain" description="ParB-like N-terminal" evidence="4">
    <location>
        <begin position="47"/>
        <end position="138"/>
    </location>
</feature>
<dbReference type="InterPro" id="IPR003115">
    <property type="entry name" value="ParB_N"/>
</dbReference>